<evidence type="ECO:0000256" key="1">
    <source>
        <dbReference type="ARBA" id="ARBA00004127"/>
    </source>
</evidence>
<feature type="domain" description="CWH43-like N-terminal" evidence="6">
    <location>
        <begin position="14"/>
        <end position="199"/>
    </location>
</feature>
<comment type="caution">
    <text evidence="7">The sequence shown here is derived from an EMBL/GenBank/DDBJ whole genome shotgun (WGS) entry which is preliminary data.</text>
</comment>
<evidence type="ECO:0000256" key="5">
    <source>
        <dbReference type="SAM" id="Phobius"/>
    </source>
</evidence>
<feature type="transmembrane region" description="Helical" evidence="5">
    <location>
        <begin position="57"/>
        <end position="78"/>
    </location>
</feature>
<dbReference type="PANTHER" id="PTHR21324">
    <property type="entry name" value="FASTING-INDUCIBLE INTEGRAL MEMBRANE PROTEIN TM6P1-RELATED"/>
    <property type="match status" value="1"/>
</dbReference>
<keyword evidence="8" id="KW-1185">Reference proteome</keyword>
<proteinExistence type="predicted"/>
<organism evidence="7 8">
    <name type="scientific">Lagenidium giganteum</name>
    <dbReference type="NCBI Taxonomy" id="4803"/>
    <lineage>
        <taxon>Eukaryota</taxon>
        <taxon>Sar</taxon>
        <taxon>Stramenopiles</taxon>
        <taxon>Oomycota</taxon>
        <taxon>Peronosporomycetes</taxon>
        <taxon>Pythiales</taxon>
        <taxon>Pythiaceae</taxon>
    </lineage>
</organism>
<dbReference type="InterPro" id="IPR050911">
    <property type="entry name" value="DRAM/TMEM150_Autophagy_Mod"/>
</dbReference>
<name>A0AAV2Z1P4_9STRA</name>
<evidence type="ECO:0000256" key="4">
    <source>
        <dbReference type="ARBA" id="ARBA00023136"/>
    </source>
</evidence>
<evidence type="ECO:0000313" key="8">
    <source>
        <dbReference type="Proteomes" id="UP001146120"/>
    </source>
</evidence>
<evidence type="ECO:0000313" key="7">
    <source>
        <dbReference type="EMBL" id="DAZ99508.1"/>
    </source>
</evidence>
<evidence type="ECO:0000256" key="2">
    <source>
        <dbReference type="ARBA" id="ARBA00022692"/>
    </source>
</evidence>
<dbReference type="Pfam" id="PF10277">
    <property type="entry name" value="Frag1"/>
    <property type="match status" value="1"/>
</dbReference>
<sequence length="295" mass="32888">MPTVEPPMQLRVICPIAASVTVFTTLLTCLTIVKVKHIWVGGLTWPFFSDMGRDPPAYYVFCVGLSLCATFLFFTWIFNHQYHMLVLRDSSQKCVRVAAHLVALAGIISTPGLPILAIYDTSRHTTVHHNAANWFFYCEIIAVIINTFVTYRIYATSKAAVDQVSNMERGDTGSESLARRKKTLVIQIIFMVLFFIAFLLYIPVGQSLPGGPTPRLTVQQCLDMNLGHTYCTETMRLSATDTTLFDSRQTFSKSQIRAAGQLGCILTLIGYSVSFVTNDYSDPTDESKSALRPVN</sequence>
<reference evidence="7" key="1">
    <citation type="submission" date="2022-11" db="EMBL/GenBank/DDBJ databases">
        <authorList>
            <person name="Morgan W.R."/>
            <person name="Tartar A."/>
        </authorList>
    </citation>
    <scope>NUCLEOTIDE SEQUENCE</scope>
    <source>
        <strain evidence="7">ARSEF 373</strain>
    </source>
</reference>
<evidence type="ECO:0000259" key="6">
    <source>
        <dbReference type="Pfam" id="PF10277"/>
    </source>
</evidence>
<feature type="transmembrane region" description="Helical" evidence="5">
    <location>
        <begin position="131"/>
        <end position="149"/>
    </location>
</feature>
<keyword evidence="2 5" id="KW-0812">Transmembrane</keyword>
<feature type="transmembrane region" description="Helical" evidence="5">
    <location>
        <begin position="184"/>
        <end position="204"/>
    </location>
</feature>
<gene>
    <name evidence="7" type="ORF">N0F65_005380</name>
</gene>
<accession>A0AAV2Z1P4</accession>
<dbReference type="AlphaFoldDB" id="A0AAV2Z1P4"/>
<dbReference type="PANTHER" id="PTHR21324:SF2">
    <property type="entry name" value="EG:22E5.9 PROTEIN"/>
    <property type="match status" value="1"/>
</dbReference>
<dbReference type="InterPro" id="IPR019402">
    <property type="entry name" value="CWH43_N"/>
</dbReference>
<keyword evidence="4 5" id="KW-0472">Membrane</keyword>
<feature type="transmembrane region" description="Helical" evidence="5">
    <location>
        <begin position="12"/>
        <end position="33"/>
    </location>
</feature>
<comment type="subcellular location">
    <subcellularLocation>
        <location evidence="1">Endomembrane system</location>
        <topology evidence="1">Multi-pass membrane protein</topology>
    </subcellularLocation>
</comment>
<feature type="transmembrane region" description="Helical" evidence="5">
    <location>
        <begin position="98"/>
        <end position="119"/>
    </location>
</feature>
<dbReference type="Proteomes" id="UP001146120">
    <property type="component" value="Unassembled WGS sequence"/>
</dbReference>
<dbReference type="GO" id="GO:0012505">
    <property type="term" value="C:endomembrane system"/>
    <property type="evidence" value="ECO:0007669"/>
    <property type="project" value="UniProtKB-SubCell"/>
</dbReference>
<dbReference type="EMBL" id="DAKRPA010000081">
    <property type="protein sequence ID" value="DAZ99508.1"/>
    <property type="molecule type" value="Genomic_DNA"/>
</dbReference>
<evidence type="ECO:0000256" key="3">
    <source>
        <dbReference type="ARBA" id="ARBA00022989"/>
    </source>
</evidence>
<keyword evidence="3 5" id="KW-1133">Transmembrane helix</keyword>
<reference evidence="7" key="2">
    <citation type="journal article" date="2023" name="Microbiol Resour">
        <title>Decontamination and Annotation of the Draft Genome Sequence of the Oomycete Lagenidium giganteum ARSEF 373.</title>
        <authorList>
            <person name="Morgan W.R."/>
            <person name="Tartar A."/>
        </authorList>
    </citation>
    <scope>NUCLEOTIDE SEQUENCE</scope>
    <source>
        <strain evidence="7">ARSEF 373</strain>
    </source>
</reference>
<protein>
    <recommendedName>
        <fullName evidence="6">CWH43-like N-terminal domain-containing protein</fullName>
    </recommendedName>
</protein>